<dbReference type="EMBL" id="KZ451975">
    <property type="protein sequence ID" value="PKA56161.1"/>
    <property type="molecule type" value="Genomic_DNA"/>
</dbReference>
<dbReference type="PROSITE" id="PS50011">
    <property type="entry name" value="PROTEIN_KINASE_DOM"/>
    <property type="match status" value="1"/>
</dbReference>
<keyword evidence="2 10" id="KW-0723">Serine/threonine-protein kinase</keyword>
<dbReference type="GO" id="GO:0106310">
    <property type="term" value="F:protein serine kinase activity"/>
    <property type="evidence" value="ECO:0007669"/>
    <property type="project" value="RHEA"/>
</dbReference>
<dbReference type="InterPro" id="IPR052059">
    <property type="entry name" value="CR_Ser/Thr_kinase"/>
</dbReference>
<organism evidence="13 14">
    <name type="scientific">Apostasia shenzhenica</name>
    <dbReference type="NCBI Taxonomy" id="1088818"/>
    <lineage>
        <taxon>Eukaryota</taxon>
        <taxon>Viridiplantae</taxon>
        <taxon>Streptophyta</taxon>
        <taxon>Embryophyta</taxon>
        <taxon>Tracheophyta</taxon>
        <taxon>Spermatophyta</taxon>
        <taxon>Magnoliopsida</taxon>
        <taxon>Liliopsida</taxon>
        <taxon>Asparagales</taxon>
        <taxon>Orchidaceae</taxon>
        <taxon>Apostasioideae</taxon>
        <taxon>Apostasia</taxon>
    </lineage>
</organism>
<dbReference type="GO" id="GO:0004674">
    <property type="term" value="F:protein serine/threonine kinase activity"/>
    <property type="evidence" value="ECO:0007669"/>
    <property type="project" value="UniProtKB-KW"/>
</dbReference>
<dbReference type="OrthoDB" id="4062651at2759"/>
<evidence type="ECO:0000256" key="9">
    <source>
        <dbReference type="PROSITE-ProRule" id="PRU10141"/>
    </source>
</evidence>
<feature type="binding site" evidence="9">
    <location>
        <position position="243"/>
    </location>
    <ligand>
        <name>ATP</name>
        <dbReference type="ChEBI" id="CHEBI:30616"/>
    </ligand>
</feature>
<dbReference type="FunFam" id="1.10.510.10:FF:001023">
    <property type="entry name" value="Os07g0541700 protein"/>
    <property type="match status" value="1"/>
</dbReference>
<dbReference type="Gene3D" id="1.10.510.10">
    <property type="entry name" value="Transferase(Phosphotransferase) domain 1"/>
    <property type="match status" value="1"/>
</dbReference>
<evidence type="ECO:0000256" key="7">
    <source>
        <dbReference type="ARBA" id="ARBA00047899"/>
    </source>
</evidence>
<evidence type="ECO:0000259" key="12">
    <source>
        <dbReference type="PROSITE" id="PS50011"/>
    </source>
</evidence>
<dbReference type="InterPro" id="IPR008271">
    <property type="entry name" value="Ser/Thr_kinase_AS"/>
</dbReference>
<dbReference type="STRING" id="1088818.A0A2I0AKU6"/>
<dbReference type="Proteomes" id="UP000236161">
    <property type="component" value="Unassembled WGS sequence"/>
</dbReference>
<dbReference type="AlphaFoldDB" id="A0A2I0AKU6"/>
<comment type="similarity">
    <text evidence="10">Belongs to the protein kinase superfamily.</text>
</comment>
<keyword evidence="3 13" id="KW-0808">Transferase</keyword>
<evidence type="ECO:0000256" key="3">
    <source>
        <dbReference type="ARBA" id="ARBA00022679"/>
    </source>
</evidence>
<dbReference type="PROSITE" id="PS00107">
    <property type="entry name" value="PROTEIN_KINASE_ATP"/>
    <property type="match status" value="1"/>
</dbReference>
<evidence type="ECO:0000313" key="14">
    <source>
        <dbReference type="Proteomes" id="UP000236161"/>
    </source>
</evidence>
<dbReference type="SUPFAM" id="SSF56112">
    <property type="entry name" value="Protein kinase-like (PK-like)"/>
    <property type="match status" value="1"/>
</dbReference>
<keyword evidence="13" id="KW-0675">Receptor</keyword>
<sequence length="431" mass="47862">MESWPRGRRGEEVPYNHGCHEVFFIEKGGRAEAGKRTREEGSSALHGGREGRRESLSSGGSGDKLQIRPPSFNCVVRRQSPPATSLLVVFSCSLSFFKLLTCPRVRKSGFLVAPQLIFAEERRKRETDSSSEKKEVELFFLQINLCFLSANCFRSDRKRGAYAYKMAPRFCCFGGGKSLAETNNFNASILGTSSQSPITIRVFSYDELKLATKNFHPTTKIGRGGFGVVYKGILRDDTQIAIKALSAESKQGTHEFLTEIEMIANIRHPNLLRLIGCCVEGSNRMLVYEYLENNDLASVLLGPYKKHVALDWPKRAAVCLGTAQGLAFLHEEAEPHIVHRDIKASNILLDKDFLPKIGDFGLAKLFPDAVTHISTRVAGTILYTPVMHCIPYVRIAIIICHRSHGNITQESSNSSVEYVNGIAMLEVLSAC</sequence>
<proteinExistence type="inferred from homology"/>
<dbReference type="Pfam" id="PF00069">
    <property type="entry name" value="Pkinase"/>
    <property type="match status" value="1"/>
</dbReference>
<reference evidence="13 14" key="1">
    <citation type="journal article" date="2017" name="Nature">
        <title>The Apostasia genome and the evolution of orchids.</title>
        <authorList>
            <person name="Zhang G.Q."/>
            <person name="Liu K.W."/>
            <person name="Li Z."/>
            <person name="Lohaus R."/>
            <person name="Hsiao Y.Y."/>
            <person name="Niu S.C."/>
            <person name="Wang J.Y."/>
            <person name="Lin Y.C."/>
            <person name="Xu Q."/>
            <person name="Chen L.J."/>
            <person name="Yoshida K."/>
            <person name="Fujiwara S."/>
            <person name="Wang Z.W."/>
            <person name="Zhang Y.Q."/>
            <person name="Mitsuda N."/>
            <person name="Wang M."/>
            <person name="Liu G.H."/>
            <person name="Pecoraro L."/>
            <person name="Huang H.X."/>
            <person name="Xiao X.J."/>
            <person name="Lin M."/>
            <person name="Wu X.Y."/>
            <person name="Wu W.L."/>
            <person name="Chen Y.Y."/>
            <person name="Chang S.B."/>
            <person name="Sakamoto S."/>
            <person name="Ohme-Takagi M."/>
            <person name="Yagi M."/>
            <person name="Zeng S.J."/>
            <person name="Shen C.Y."/>
            <person name="Yeh C.M."/>
            <person name="Luo Y.B."/>
            <person name="Tsai W.C."/>
            <person name="Van de Peer Y."/>
            <person name="Liu Z.J."/>
        </authorList>
    </citation>
    <scope>NUCLEOTIDE SEQUENCE [LARGE SCALE GENOMIC DNA]</scope>
    <source>
        <strain evidence="14">cv. Shenzhen</strain>
        <tissue evidence="13">Stem</tissue>
    </source>
</reference>
<name>A0A2I0AKU6_9ASPA</name>
<evidence type="ECO:0000256" key="11">
    <source>
        <dbReference type="SAM" id="MobiDB-lite"/>
    </source>
</evidence>
<keyword evidence="6 9" id="KW-0067">ATP-binding</keyword>
<accession>A0A2I0AKU6</accession>
<evidence type="ECO:0000256" key="4">
    <source>
        <dbReference type="ARBA" id="ARBA00022741"/>
    </source>
</evidence>
<dbReference type="InterPro" id="IPR011009">
    <property type="entry name" value="Kinase-like_dom_sf"/>
</dbReference>
<dbReference type="Gene3D" id="3.30.200.20">
    <property type="entry name" value="Phosphorylase Kinase, domain 1"/>
    <property type="match status" value="1"/>
</dbReference>
<evidence type="ECO:0000256" key="10">
    <source>
        <dbReference type="RuleBase" id="RU000304"/>
    </source>
</evidence>
<evidence type="ECO:0000256" key="8">
    <source>
        <dbReference type="ARBA" id="ARBA00048679"/>
    </source>
</evidence>
<evidence type="ECO:0000256" key="6">
    <source>
        <dbReference type="ARBA" id="ARBA00022840"/>
    </source>
</evidence>
<evidence type="ECO:0000256" key="1">
    <source>
        <dbReference type="ARBA" id="ARBA00012513"/>
    </source>
</evidence>
<keyword evidence="5 13" id="KW-0418">Kinase</keyword>
<dbReference type="FunFam" id="3.30.200.20:FF:000178">
    <property type="entry name" value="serine/threonine-protein kinase PBS1-like"/>
    <property type="match status" value="1"/>
</dbReference>
<comment type="catalytic activity">
    <reaction evidence="8">
        <text>L-seryl-[protein] + ATP = O-phospho-L-seryl-[protein] + ADP + H(+)</text>
        <dbReference type="Rhea" id="RHEA:17989"/>
        <dbReference type="Rhea" id="RHEA-COMP:9863"/>
        <dbReference type="Rhea" id="RHEA-COMP:11604"/>
        <dbReference type="ChEBI" id="CHEBI:15378"/>
        <dbReference type="ChEBI" id="CHEBI:29999"/>
        <dbReference type="ChEBI" id="CHEBI:30616"/>
        <dbReference type="ChEBI" id="CHEBI:83421"/>
        <dbReference type="ChEBI" id="CHEBI:456216"/>
        <dbReference type="EC" id="2.7.11.1"/>
    </reaction>
</comment>
<dbReference type="InterPro" id="IPR017441">
    <property type="entry name" value="Protein_kinase_ATP_BS"/>
</dbReference>
<feature type="compositionally biased region" description="Basic and acidic residues" evidence="11">
    <location>
        <begin position="30"/>
        <end position="55"/>
    </location>
</feature>
<feature type="region of interest" description="Disordered" evidence="11">
    <location>
        <begin position="30"/>
        <end position="65"/>
    </location>
</feature>
<dbReference type="GO" id="GO:0005524">
    <property type="term" value="F:ATP binding"/>
    <property type="evidence" value="ECO:0007669"/>
    <property type="project" value="UniProtKB-UniRule"/>
</dbReference>
<keyword evidence="14" id="KW-1185">Reference proteome</keyword>
<keyword evidence="4 9" id="KW-0547">Nucleotide-binding</keyword>
<gene>
    <name evidence="13" type="primary">LRR-RLK</name>
    <name evidence="13" type="ORF">AXF42_Ash015646</name>
</gene>
<evidence type="ECO:0000256" key="2">
    <source>
        <dbReference type="ARBA" id="ARBA00022527"/>
    </source>
</evidence>
<evidence type="ECO:0000313" key="13">
    <source>
        <dbReference type="EMBL" id="PKA56161.1"/>
    </source>
</evidence>
<dbReference type="InterPro" id="IPR000719">
    <property type="entry name" value="Prot_kinase_dom"/>
</dbReference>
<comment type="catalytic activity">
    <reaction evidence="7">
        <text>L-threonyl-[protein] + ATP = O-phospho-L-threonyl-[protein] + ADP + H(+)</text>
        <dbReference type="Rhea" id="RHEA:46608"/>
        <dbReference type="Rhea" id="RHEA-COMP:11060"/>
        <dbReference type="Rhea" id="RHEA-COMP:11605"/>
        <dbReference type="ChEBI" id="CHEBI:15378"/>
        <dbReference type="ChEBI" id="CHEBI:30013"/>
        <dbReference type="ChEBI" id="CHEBI:30616"/>
        <dbReference type="ChEBI" id="CHEBI:61977"/>
        <dbReference type="ChEBI" id="CHEBI:456216"/>
        <dbReference type="EC" id="2.7.11.1"/>
    </reaction>
</comment>
<dbReference type="EC" id="2.7.11.1" evidence="1"/>
<dbReference type="PANTHER" id="PTHR47973">
    <property type="entry name" value="CYSTEINE-RICH RECEPTOR-LIKE PROTEIN KINASE 3"/>
    <property type="match status" value="1"/>
</dbReference>
<evidence type="ECO:0000256" key="5">
    <source>
        <dbReference type="ARBA" id="ARBA00022777"/>
    </source>
</evidence>
<dbReference type="PROSITE" id="PS00108">
    <property type="entry name" value="PROTEIN_KINASE_ST"/>
    <property type="match status" value="1"/>
</dbReference>
<dbReference type="SMART" id="SM00220">
    <property type="entry name" value="S_TKc"/>
    <property type="match status" value="1"/>
</dbReference>
<feature type="domain" description="Protein kinase" evidence="12">
    <location>
        <begin position="215"/>
        <end position="431"/>
    </location>
</feature>
<protein>
    <recommendedName>
        <fullName evidence="1">non-specific serine/threonine protein kinase</fullName>
        <ecNumber evidence="1">2.7.11.1</ecNumber>
    </recommendedName>
</protein>